<sequence length="96" mass="10739">MLYIAYCLDKPDHAAVRAANRPAHVEFLKQHAAQIVIAGPVLSEDGQQMAGSLFILEFDGRGDVDRFLKSDPYAKAGLFASVDVRPWRKTIERDPR</sequence>
<dbReference type="OrthoDB" id="2293521at2"/>
<evidence type="ECO:0000256" key="1">
    <source>
        <dbReference type="ARBA" id="ARBA00007689"/>
    </source>
</evidence>
<dbReference type="Gene3D" id="3.30.70.1060">
    <property type="entry name" value="Dimeric alpha+beta barrel"/>
    <property type="match status" value="1"/>
</dbReference>
<keyword evidence="4" id="KW-1185">Reference proteome</keyword>
<accession>A0A5J6N6M2</accession>
<dbReference type="AlphaFoldDB" id="A0A5J6N6M2"/>
<dbReference type="RefSeq" id="WP_151120496.1">
    <property type="nucleotide sequence ID" value="NZ_CP042582.1"/>
</dbReference>
<dbReference type="InterPro" id="IPR051807">
    <property type="entry name" value="Sec-metab_biosynth-assoc"/>
</dbReference>
<feature type="domain" description="YCII-related" evidence="2">
    <location>
        <begin position="1"/>
        <end position="88"/>
    </location>
</feature>
<dbReference type="Proteomes" id="UP000325797">
    <property type="component" value="Chromosome"/>
</dbReference>
<protein>
    <recommendedName>
        <fullName evidence="2">YCII-related domain-containing protein</fullName>
    </recommendedName>
</protein>
<dbReference type="EMBL" id="CP042582">
    <property type="protein sequence ID" value="QEX25217.1"/>
    <property type="molecule type" value="Genomic_DNA"/>
</dbReference>
<dbReference type="Pfam" id="PF03795">
    <property type="entry name" value="YCII"/>
    <property type="match status" value="1"/>
</dbReference>
<gene>
    <name evidence="3" type="ORF">FRZ61_51640</name>
</gene>
<evidence type="ECO:0000259" key="2">
    <source>
        <dbReference type="Pfam" id="PF03795"/>
    </source>
</evidence>
<dbReference type="PANTHER" id="PTHR33606:SF3">
    <property type="entry name" value="PROTEIN YCII"/>
    <property type="match status" value="1"/>
</dbReference>
<reference evidence="3 4" key="1">
    <citation type="submission" date="2019-08" db="EMBL/GenBank/DDBJ databases">
        <title>Hyperibacter terrae gen. nov., sp. nov. and Hyperibacter viscosus sp. nov., two new members in the family Rhodospirillaceae isolated from the rhizosphere of Hypericum perforatum.</title>
        <authorList>
            <person name="Noviana Z."/>
        </authorList>
    </citation>
    <scope>NUCLEOTIDE SEQUENCE [LARGE SCALE GENOMIC DNA]</scope>
    <source>
        <strain evidence="3 4">R5959</strain>
    </source>
</reference>
<dbReference type="SUPFAM" id="SSF54909">
    <property type="entry name" value="Dimeric alpha+beta barrel"/>
    <property type="match status" value="1"/>
</dbReference>
<evidence type="ECO:0000313" key="3">
    <source>
        <dbReference type="EMBL" id="QEX25217.1"/>
    </source>
</evidence>
<evidence type="ECO:0000313" key="4">
    <source>
        <dbReference type="Proteomes" id="UP000325797"/>
    </source>
</evidence>
<organism evidence="3 4">
    <name type="scientific">Hypericibacter adhaerens</name>
    <dbReference type="NCBI Taxonomy" id="2602016"/>
    <lineage>
        <taxon>Bacteria</taxon>
        <taxon>Pseudomonadati</taxon>
        <taxon>Pseudomonadota</taxon>
        <taxon>Alphaproteobacteria</taxon>
        <taxon>Rhodospirillales</taxon>
        <taxon>Dongiaceae</taxon>
        <taxon>Hypericibacter</taxon>
    </lineage>
</organism>
<dbReference type="InterPro" id="IPR005545">
    <property type="entry name" value="YCII"/>
</dbReference>
<proteinExistence type="inferred from homology"/>
<dbReference type="InterPro" id="IPR011008">
    <property type="entry name" value="Dimeric_a/b-barrel"/>
</dbReference>
<dbReference type="PANTHER" id="PTHR33606">
    <property type="entry name" value="PROTEIN YCII"/>
    <property type="match status" value="1"/>
</dbReference>
<comment type="similarity">
    <text evidence="1">Belongs to the YciI family.</text>
</comment>
<dbReference type="KEGG" id="hadh:FRZ61_51640"/>
<name>A0A5J6N6M2_9PROT</name>